<feature type="transmembrane region" description="Helical" evidence="12">
    <location>
        <begin position="255"/>
        <end position="274"/>
    </location>
</feature>
<dbReference type="STRING" id="48709.A0A1D2MM82"/>
<keyword evidence="14" id="KW-1185">Reference proteome</keyword>
<keyword evidence="5 10" id="KW-0769">Symport</keyword>
<keyword evidence="9" id="KW-0915">Sodium</keyword>
<feature type="transmembrane region" description="Helical" evidence="12">
    <location>
        <begin position="590"/>
        <end position="613"/>
    </location>
</feature>
<dbReference type="PANTHER" id="PTHR11616">
    <property type="entry name" value="SODIUM/CHLORIDE DEPENDENT TRANSPORTER"/>
    <property type="match status" value="1"/>
</dbReference>
<comment type="similarity">
    <text evidence="2 10">Belongs to the sodium:neurotransmitter symporter (SNF) (TC 2.A.22) family.</text>
</comment>
<feature type="transmembrane region" description="Helical" evidence="12">
    <location>
        <begin position="550"/>
        <end position="570"/>
    </location>
</feature>
<dbReference type="Pfam" id="PF00209">
    <property type="entry name" value="SNF"/>
    <property type="match status" value="1"/>
</dbReference>
<keyword evidence="9" id="KW-0479">Metal-binding</keyword>
<feature type="transmembrane region" description="Helical" evidence="12">
    <location>
        <begin position="130"/>
        <end position="152"/>
    </location>
</feature>
<dbReference type="PROSITE" id="PS00610">
    <property type="entry name" value="NA_NEUROTRAN_SYMP_1"/>
    <property type="match status" value="1"/>
</dbReference>
<dbReference type="PRINTS" id="PR00176">
    <property type="entry name" value="NANEUSMPORT"/>
</dbReference>
<name>A0A1D2MM82_ORCCI</name>
<sequence>MTSEDPFLMEKNNLNNKSGGGKQAFLSENTLTAVVNHGGLGGGRGGADACDDDGLTNGVAGVHMMREIPSDAAFQTNGGATGPGGANDTDENAGWESKTQFMLSVVGYSVGLGNIWRFPYLCQKNGGGAFLIPFLIMVILEGAPLLLIELGIGQRLRQGSLGTWNMIHPSIGGIGIASTIVAFLVGLYYNVIITWCFFYLFNSFRSVLPWANCPEEMINGTSIIVPECEKSSETAYFWYRQALDISPSIEETGGIKWWMLLCLLLAWVVVYFIIMRGVKSAGKTVYFTALFPYFVLTIFFFRGVTLKGAKAGVLHMYTPKMEKLLDLATWMDAATQVFYSFGLAFGSLIAFGSYNKPRNNCVKDVIFITCTNAATAMYASIVIFSVLGFKATAIHDRCIDHNKHQMHLENSTLYPSVEAINETAYDQFIHARFPKEDYNGTNYKDCDLEKELNSAAAGTGLAFVVFTQAIVELPASPFWSIIFFLMLLALGLGSQIGTMEGVVNTVFESPYFSHIRKEILTAVVCFISFLGGLIFVTGAGEYWVSLFDGYASTTGLVIIALLETVSVMYIYGHERFSSDLEYMTGYRPGLYWQVCWRFIGPAMLVLLLVGSFYEKIRTSPQYEAWNAEMGDTHLLPFPGWTMGVALFLIILGVLPILIVWLMNVFNILGPSGRPRSASTTMRRIDTSASTRPMMDDFEVRLDDQPWFKRWFSR</sequence>
<dbReference type="SUPFAM" id="SSF161070">
    <property type="entry name" value="SNF-like"/>
    <property type="match status" value="1"/>
</dbReference>
<protein>
    <recommendedName>
        <fullName evidence="10">Transporter</fullName>
    </recommendedName>
</protein>
<evidence type="ECO:0000256" key="2">
    <source>
        <dbReference type="ARBA" id="ARBA00006459"/>
    </source>
</evidence>
<keyword evidence="8" id="KW-0325">Glycoprotein</keyword>
<feature type="binding site" evidence="9">
    <location>
        <position position="490"/>
    </location>
    <ligand>
        <name>Na(+)</name>
        <dbReference type="ChEBI" id="CHEBI:29101"/>
        <label>1</label>
    </ligand>
</feature>
<dbReference type="InterPro" id="IPR037272">
    <property type="entry name" value="SNS_sf"/>
</dbReference>
<feature type="transmembrane region" description="Helical" evidence="12">
    <location>
        <begin position="478"/>
        <end position="498"/>
    </location>
</feature>
<proteinExistence type="inferred from homology"/>
<feature type="transmembrane region" description="Helical" evidence="12">
    <location>
        <begin position="333"/>
        <end position="353"/>
    </location>
</feature>
<dbReference type="Proteomes" id="UP000094527">
    <property type="component" value="Unassembled WGS sequence"/>
</dbReference>
<evidence type="ECO:0000256" key="7">
    <source>
        <dbReference type="ARBA" id="ARBA00023136"/>
    </source>
</evidence>
<dbReference type="AlphaFoldDB" id="A0A1D2MM82"/>
<dbReference type="GO" id="GO:0015187">
    <property type="term" value="F:glycine transmembrane transporter activity"/>
    <property type="evidence" value="ECO:0007669"/>
    <property type="project" value="TreeGrafter"/>
</dbReference>
<dbReference type="GO" id="GO:0005283">
    <property type="term" value="F:amino acid:sodium symporter activity"/>
    <property type="evidence" value="ECO:0007669"/>
    <property type="project" value="TreeGrafter"/>
</dbReference>
<feature type="region of interest" description="Disordered" evidence="11">
    <location>
        <begin position="73"/>
        <end position="93"/>
    </location>
</feature>
<keyword evidence="7 12" id="KW-0472">Membrane</keyword>
<feature type="binding site" evidence="9">
    <location>
        <position position="110"/>
    </location>
    <ligand>
        <name>Na(+)</name>
        <dbReference type="ChEBI" id="CHEBI:29101"/>
        <label>1</label>
    </ligand>
</feature>
<feature type="transmembrane region" description="Helical" evidence="12">
    <location>
        <begin position="173"/>
        <end position="201"/>
    </location>
</feature>
<evidence type="ECO:0000256" key="10">
    <source>
        <dbReference type="RuleBase" id="RU003732"/>
    </source>
</evidence>
<feature type="transmembrane region" description="Helical" evidence="12">
    <location>
        <begin position="365"/>
        <end position="387"/>
    </location>
</feature>
<feature type="transmembrane region" description="Helical" evidence="12">
    <location>
        <begin position="286"/>
        <end position="304"/>
    </location>
</feature>
<gene>
    <name evidence="13" type="ORF">Ocin01_12652</name>
</gene>
<evidence type="ECO:0000256" key="5">
    <source>
        <dbReference type="ARBA" id="ARBA00022847"/>
    </source>
</evidence>
<feature type="binding site" evidence="9">
    <location>
        <position position="372"/>
    </location>
    <ligand>
        <name>Na(+)</name>
        <dbReference type="ChEBI" id="CHEBI:29101"/>
        <label>1</label>
    </ligand>
</feature>
<evidence type="ECO:0000256" key="6">
    <source>
        <dbReference type="ARBA" id="ARBA00022989"/>
    </source>
</evidence>
<keyword evidence="4 10" id="KW-0812">Transmembrane</keyword>
<dbReference type="OrthoDB" id="6581954at2759"/>
<evidence type="ECO:0000256" key="1">
    <source>
        <dbReference type="ARBA" id="ARBA00004141"/>
    </source>
</evidence>
<evidence type="ECO:0000313" key="14">
    <source>
        <dbReference type="Proteomes" id="UP000094527"/>
    </source>
</evidence>
<evidence type="ECO:0000256" key="11">
    <source>
        <dbReference type="SAM" id="MobiDB-lite"/>
    </source>
</evidence>
<feature type="binding site" evidence="9">
    <location>
        <position position="494"/>
    </location>
    <ligand>
        <name>Na(+)</name>
        <dbReference type="ChEBI" id="CHEBI:29101"/>
        <label>1</label>
    </ligand>
</feature>
<feature type="region of interest" description="Disordered" evidence="11">
    <location>
        <begin position="1"/>
        <end position="21"/>
    </location>
</feature>
<dbReference type="InterPro" id="IPR000175">
    <property type="entry name" value="Na/ntran_symport"/>
</dbReference>
<evidence type="ECO:0000256" key="4">
    <source>
        <dbReference type="ARBA" id="ARBA00022692"/>
    </source>
</evidence>
<feature type="transmembrane region" description="Helical" evidence="12">
    <location>
        <begin position="519"/>
        <end position="544"/>
    </location>
</feature>
<dbReference type="PROSITE" id="PS50267">
    <property type="entry name" value="NA_NEUROTRAN_SYMP_3"/>
    <property type="match status" value="1"/>
</dbReference>
<accession>A0A1D2MM82</accession>
<comment type="caution">
    <text evidence="13">The sequence shown here is derived from an EMBL/GenBank/DDBJ whole genome shotgun (WGS) entry which is preliminary data.</text>
</comment>
<feature type="binding site" evidence="9">
    <location>
        <position position="107"/>
    </location>
    <ligand>
        <name>Na(+)</name>
        <dbReference type="ChEBI" id="CHEBI:29101"/>
        <label>1</label>
    </ligand>
</feature>
<dbReference type="PANTHER" id="PTHR11616:SF236">
    <property type="entry name" value="TRANSPORTER"/>
    <property type="match status" value="1"/>
</dbReference>
<dbReference type="EMBL" id="LJIJ01000869">
    <property type="protein sequence ID" value="ODM94032.1"/>
    <property type="molecule type" value="Genomic_DNA"/>
</dbReference>
<comment type="subcellular location">
    <subcellularLocation>
        <location evidence="1">Membrane</location>
        <topology evidence="1">Multi-pass membrane protein</topology>
    </subcellularLocation>
</comment>
<evidence type="ECO:0000256" key="8">
    <source>
        <dbReference type="ARBA" id="ARBA00023180"/>
    </source>
</evidence>
<feature type="binding site" evidence="9">
    <location>
        <position position="114"/>
    </location>
    <ligand>
        <name>Na(+)</name>
        <dbReference type="ChEBI" id="CHEBI:29101"/>
        <label>1</label>
    </ligand>
</feature>
<keyword evidence="3 10" id="KW-0813">Transport</keyword>
<feature type="binding site" evidence="9">
    <location>
        <position position="340"/>
    </location>
    <ligand>
        <name>Na(+)</name>
        <dbReference type="ChEBI" id="CHEBI:29101"/>
        <label>1</label>
    </ligand>
</feature>
<feature type="transmembrane region" description="Helical" evidence="12">
    <location>
        <begin position="644"/>
        <end position="668"/>
    </location>
</feature>
<dbReference type="PRINTS" id="PR01206">
    <property type="entry name" value="ORPHTRNSPORT"/>
</dbReference>
<dbReference type="InterPro" id="IPR002438">
    <property type="entry name" value="Neutral_aa_SLC6"/>
</dbReference>
<dbReference type="GO" id="GO:0015179">
    <property type="term" value="F:L-amino acid transmembrane transporter activity"/>
    <property type="evidence" value="ECO:0007669"/>
    <property type="project" value="TreeGrafter"/>
</dbReference>
<keyword evidence="6 12" id="KW-1133">Transmembrane helix</keyword>
<evidence type="ECO:0000256" key="12">
    <source>
        <dbReference type="SAM" id="Phobius"/>
    </source>
</evidence>
<organism evidence="13 14">
    <name type="scientific">Orchesella cincta</name>
    <name type="common">Springtail</name>
    <name type="synonym">Podura cincta</name>
    <dbReference type="NCBI Taxonomy" id="48709"/>
    <lineage>
        <taxon>Eukaryota</taxon>
        <taxon>Metazoa</taxon>
        <taxon>Ecdysozoa</taxon>
        <taxon>Arthropoda</taxon>
        <taxon>Hexapoda</taxon>
        <taxon>Collembola</taxon>
        <taxon>Entomobryomorpha</taxon>
        <taxon>Entomobryoidea</taxon>
        <taxon>Orchesellidae</taxon>
        <taxon>Orchesellinae</taxon>
        <taxon>Orchesella</taxon>
    </lineage>
</organism>
<dbReference type="OMA" id="DYTEMYK"/>
<dbReference type="GO" id="GO:0005886">
    <property type="term" value="C:plasma membrane"/>
    <property type="evidence" value="ECO:0007669"/>
    <property type="project" value="InterPro"/>
</dbReference>
<dbReference type="GO" id="GO:0089718">
    <property type="term" value="P:amino acid import across plasma membrane"/>
    <property type="evidence" value="ECO:0007669"/>
    <property type="project" value="TreeGrafter"/>
</dbReference>
<evidence type="ECO:0000256" key="3">
    <source>
        <dbReference type="ARBA" id="ARBA00022448"/>
    </source>
</evidence>
<evidence type="ECO:0000256" key="9">
    <source>
        <dbReference type="PIRSR" id="PIRSR600175-1"/>
    </source>
</evidence>
<evidence type="ECO:0000313" key="13">
    <source>
        <dbReference type="EMBL" id="ODM94032.1"/>
    </source>
</evidence>
<dbReference type="NCBIfam" id="NF037979">
    <property type="entry name" value="Na_transp"/>
    <property type="match status" value="1"/>
</dbReference>
<reference evidence="13 14" key="1">
    <citation type="journal article" date="2016" name="Genome Biol. Evol.">
        <title>Gene Family Evolution Reflects Adaptation to Soil Environmental Stressors in the Genome of the Collembolan Orchesella cincta.</title>
        <authorList>
            <person name="Faddeeva-Vakhrusheva A."/>
            <person name="Derks M.F."/>
            <person name="Anvar S.Y."/>
            <person name="Agamennone V."/>
            <person name="Suring W."/>
            <person name="Smit S."/>
            <person name="van Straalen N.M."/>
            <person name="Roelofs D."/>
        </authorList>
    </citation>
    <scope>NUCLEOTIDE SEQUENCE [LARGE SCALE GENOMIC DNA]</scope>
    <source>
        <tissue evidence="13">Mixed pool</tissue>
    </source>
</reference>
<dbReference type="GO" id="GO:0046872">
    <property type="term" value="F:metal ion binding"/>
    <property type="evidence" value="ECO:0007669"/>
    <property type="project" value="UniProtKB-KW"/>
</dbReference>